<evidence type="ECO:0000313" key="3">
    <source>
        <dbReference type="Proteomes" id="UP001066276"/>
    </source>
</evidence>
<evidence type="ECO:0000256" key="1">
    <source>
        <dbReference type="SAM" id="MobiDB-lite"/>
    </source>
</evidence>
<feature type="compositionally biased region" description="Polar residues" evidence="1">
    <location>
        <begin position="42"/>
        <end position="56"/>
    </location>
</feature>
<comment type="caution">
    <text evidence="2">The sequence shown here is derived from an EMBL/GenBank/DDBJ whole genome shotgun (WGS) entry which is preliminary data.</text>
</comment>
<gene>
    <name evidence="2" type="ORF">NDU88_004387</name>
</gene>
<dbReference type="Proteomes" id="UP001066276">
    <property type="component" value="Chromosome 4_1"/>
</dbReference>
<reference evidence="2" key="1">
    <citation type="journal article" date="2022" name="bioRxiv">
        <title>Sequencing and chromosome-scale assembly of the giantPleurodeles waltlgenome.</title>
        <authorList>
            <person name="Brown T."/>
            <person name="Elewa A."/>
            <person name="Iarovenko S."/>
            <person name="Subramanian E."/>
            <person name="Araus A.J."/>
            <person name="Petzold A."/>
            <person name="Susuki M."/>
            <person name="Suzuki K.-i.T."/>
            <person name="Hayashi T."/>
            <person name="Toyoda A."/>
            <person name="Oliveira C."/>
            <person name="Osipova E."/>
            <person name="Leigh N.D."/>
            <person name="Simon A."/>
            <person name="Yun M.H."/>
        </authorList>
    </citation>
    <scope>NUCLEOTIDE SEQUENCE</scope>
    <source>
        <strain evidence="2">20211129_DDA</strain>
        <tissue evidence="2">Liver</tissue>
    </source>
</reference>
<feature type="compositionally biased region" description="Acidic residues" evidence="1">
    <location>
        <begin position="29"/>
        <end position="38"/>
    </location>
</feature>
<evidence type="ECO:0000313" key="2">
    <source>
        <dbReference type="EMBL" id="KAJ1172542.1"/>
    </source>
</evidence>
<name>A0AAV7T7T8_PLEWA</name>
<dbReference type="AlphaFoldDB" id="A0AAV7T7T8"/>
<dbReference type="EMBL" id="JANPWB010000007">
    <property type="protein sequence ID" value="KAJ1172542.1"/>
    <property type="molecule type" value="Genomic_DNA"/>
</dbReference>
<keyword evidence="3" id="KW-1185">Reference proteome</keyword>
<sequence>MSTQAAAASWPRPKTSQGRSARARRGELDEAQFPDSAEEVSFQEQLATHTSSSSNRPLLWPNREGFIEGGRTATAHAARDGPSSGGSEKAAELLPR</sequence>
<organism evidence="2 3">
    <name type="scientific">Pleurodeles waltl</name>
    <name type="common">Iberian ribbed newt</name>
    <dbReference type="NCBI Taxonomy" id="8319"/>
    <lineage>
        <taxon>Eukaryota</taxon>
        <taxon>Metazoa</taxon>
        <taxon>Chordata</taxon>
        <taxon>Craniata</taxon>
        <taxon>Vertebrata</taxon>
        <taxon>Euteleostomi</taxon>
        <taxon>Amphibia</taxon>
        <taxon>Batrachia</taxon>
        <taxon>Caudata</taxon>
        <taxon>Salamandroidea</taxon>
        <taxon>Salamandridae</taxon>
        <taxon>Pleurodelinae</taxon>
        <taxon>Pleurodeles</taxon>
    </lineage>
</organism>
<accession>A0AAV7T7T8</accession>
<feature type="region of interest" description="Disordered" evidence="1">
    <location>
        <begin position="1"/>
        <end position="96"/>
    </location>
</feature>
<protein>
    <submittedName>
        <fullName evidence="2">Uncharacterized protein</fullName>
    </submittedName>
</protein>
<proteinExistence type="predicted"/>